<reference evidence="2 3" key="1">
    <citation type="submission" date="2023-02" db="EMBL/GenBank/DDBJ databases">
        <title>LHISI_Scaffold_Assembly.</title>
        <authorList>
            <person name="Stuart O.P."/>
            <person name="Cleave R."/>
            <person name="Magrath M.J.L."/>
            <person name="Mikheyev A.S."/>
        </authorList>
    </citation>
    <scope>NUCLEOTIDE SEQUENCE [LARGE SCALE GENOMIC DNA]</scope>
    <source>
        <strain evidence="2">Daus_M_001</strain>
        <tissue evidence="2">Leg muscle</tissue>
    </source>
</reference>
<proteinExistence type="predicted"/>
<organism evidence="2 3">
    <name type="scientific">Dryococelus australis</name>
    <dbReference type="NCBI Taxonomy" id="614101"/>
    <lineage>
        <taxon>Eukaryota</taxon>
        <taxon>Metazoa</taxon>
        <taxon>Ecdysozoa</taxon>
        <taxon>Arthropoda</taxon>
        <taxon>Hexapoda</taxon>
        <taxon>Insecta</taxon>
        <taxon>Pterygota</taxon>
        <taxon>Neoptera</taxon>
        <taxon>Polyneoptera</taxon>
        <taxon>Phasmatodea</taxon>
        <taxon>Verophasmatodea</taxon>
        <taxon>Anareolatae</taxon>
        <taxon>Phasmatidae</taxon>
        <taxon>Eurycanthinae</taxon>
        <taxon>Dryococelus</taxon>
    </lineage>
</organism>
<protein>
    <submittedName>
        <fullName evidence="2">Uncharacterized protein</fullName>
    </submittedName>
</protein>
<accession>A0ABQ9HB37</accession>
<sequence length="512" mass="56181">MAYQIDSAGSSALATMLLGSAMTAILLDSMTSKMVDQTDRAGSSVLATIFYAVHWQPSGLRNRLEQRAVLRNLRAGSSHSVEWKLPDLWLAWLTKMAVVNVLVDKMSIASLLASKMATVCLLATKMTTGDTISDRVSNHDGATGPKYRTYTQHAEDTARHFTAFALRAMAHLMRVAVSPLSFPHFSTSDAGNSFGLRARGTDVKFLRKINIFSAAGVMAQTACYCTKCLLPFIGTTTKTLEPSLGDRHPVHRGLSLFVSGEIWAALNVEVLRADEGESRRVWSNGGVKGQGNGRSPSKPADQRHRSVRFSHAKIRERPRRSKANMARLPAGHFRIFARGNCAGRCRWSAGFLRDILILPPLHSSVDPYRSRFTLIGRAQRTPGRGSLVMRNGRLASRGQGDGRERGRQSVIGLVGGSGPVELVKHTPVAAKLLDYSPPTKANRVRFPAGSLPDLRMWESCRTMPLVCGFSLGSHVFPALAFRRCFILASLHPHRLSRRPNLPLPLPPVGRNY</sequence>
<evidence type="ECO:0000313" key="2">
    <source>
        <dbReference type="EMBL" id="KAJ8881536.1"/>
    </source>
</evidence>
<feature type="region of interest" description="Disordered" evidence="1">
    <location>
        <begin position="281"/>
        <end position="306"/>
    </location>
</feature>
<evidence type="ECO:0000313" key="3">
    <source>
        <dbReference type="Proteomes" id="UP001159363"/>
    </source>
</evidence>
<dbReference type="Proteomes" id="UP001159363">
    <property type="component" value="Chromosome 5"/>
</dbReference>
<gene>
    <name evidence="2" type="ORF">PR048_018018</name>
</gene>
<comment type="caution">
    <text evidence="2">The sequence shown here is derived from an EMBL/GenBank/DDBJ whole genome shotgun (WGS) entry which is preliminary data.</text>
</comment>
<evidence type="ECO:0000256" key="1">
    <source>
        <dbReference type="SAM" id="MobiDB-lite"/>
    </source>
</evidence>
<name>A0ABQ9HB37_9NEOP</name>
<dbReference type="EMBL" id="JARBHB010000006">
    <property type="protein sequence ID" value="KAJ8881536.1"/>
    <property type="molecule type" value="Genomic_DNA"/>
</dbReference>
<keyword evidence="3" id="KW-1185">Reference proteome</keyword>